<dbReference type="EMBL" id="BGPR01010978">
    <property type="protein sequence ID" value="GBN48982.1"/>
    <property type="molecule type" value="Genomic_DNA"/>
</dbReference>
<organism evidence="1 2">
    <name type="scientific">Araneus ventricosus</name>
    <name type="common">Orbweaver spider</name>
    <name type="synonym">Epeira ventricosa</name>
    <dbReference type="NCBI Taxonomy" id="182803"/>
    <lineage>
        <taxon>Eukaryota</taxon>
        <taxon>Metazoa</taxon>
        <taxon>Ecdysozoa</taxon>
        <taxon>Arthropoda</taxon>
        <taxon>Chelicerata</taxon>
        <taxon>Arachnida</taxon>
        <taxon>Araneae</taxon>
        <taxon>Araneomorphae</taxon>
        <taxon>Entelegynae</taxon>
        <taxon>Araneoidea</taxon>
        <taxon>Araneidae</taxon>
        <taxon>Araneus</taxon>
    </lineage>
</organism>
<dbReference type="Proteomes" id="UP000499080">
    <property type="component" value="Unassembled WGS sequence"/>
</dbReference>
<protein>
    <submittedName>
        <fullName evidence="1">Uncharacterized protein</fullName>
    </submittedName>
</protein>
<evidence type="ECO:0000313" key="1">
    <source>
        <dbReference type="EMBL" id="GBN48982.1"/>
    </source>
</evidence>
<name>A0A4Y2PD14_ARAVE</name>
<evidence type="ECO:0000313" key="2">
    <source>
        <dbReference type="Proteomes" id="UP000499080"/>
    </source>
</evidence>
<sequence length="111" mass="12801">MMVLVETQLFHEQPDSPLPLLHPFSSSRSHNVYRCRVLPGLDRYIRSVDYTVCRRILKDRSDEKRLLCPSRIDSMGFFGGVLCMKLFTKLSGKNILGHPLISFQKLYLVSS</sequence>
<comment type="caution">
    <text evidence="1">The sequence shown here is derived from an EMBL/GenBank/DDBJ whole genome shotgun (WGS) entry which is preliminary data.</text>
</comment>
<proteinExistence type="predicted"/>
<reference evidence="1 2" key="1">
    <citation type="journal article" date="2019" name="Sci. Rep.">
        <title>Orb-weaving spider Araneus ventricosus genome elucidates the spidroin gene catalogue.</title>
        <authorList>
            <person name="Kono N."/>
            <person name="Nakamura H."/>
            <person name="Ohtoshi R."/>
            <person name="Moran D.A.P."/>
            <person name="Shinohara A."/>
            <person name="Yoshida Y."/>
            <person name="Fujiwara M."/>
            <person name="Mori M."/>
            <person name="Tomita M."/>
            <person name="Arakawa K."/>
        </authorList>
    </citation>
    <scope>NUCLEOTIDE SEQUENCE [LARGE SCALE GENOMIC DNA]</scope>
</reference>
<dbReference type="AlphaFoldDB" id="A0A4Y2PD14"/>
<keyword evidence="2" id="KW-1185">Reference proteome</keyword>
<accession>A0A4Y2PD14</accession>
<gene>
    <name evidence="1" type="ORF">AVEN_95506_1</name>
</gene>